<keyword evidence="2" id="KW-1185">Reference proteome</keyword>
<organism evidence="1 2">
    <name type="scientific">Hyalangium minutum</name>
    <dbReference type="NCBI Taxonomy" id="394096"/>
    <lineage>
        <taxon>Bacteria</taxon>
        <taxon>Pseudomonadati</taxon>
        <taxon>Myxococcota</taxon>
        <taxon>Myxococcia</taxon>
        <taxon>Myxococcales</taxon>
        <taxon>Cystobacterineae</taxon>
        <taxon>Archangiaceae</taxon>
        <taxon>Hyalangium</taxon>
    </lineage>
</organism>
<sequence length="160" mass="18110">MALFDLDTLQKKAIEDCLKFAQEHMNGDFVAEPIPVPDDAALTWDPIELRYVADRSMVLWRRYGQFEVVLDADDRVVGYVDHDKWEKCRWEPLTDAEALAIARTSGLLRPGLTLVESRQGEKGSLELRFEGKEPSDGLRVCINPARRAVISILPVEEGAR</sequence>
<dbReference type="Proteomes" id="UP000028725">
    <property type="component" value="Unassembled WGS sequence"/>
</dbReference>
<accession>A0A085WSA6</accession>
<dbReference type="STRING" id="394096.DB31_5611"/>
<name>A0A085WSA6_9BACT</name>
<comment type="caution">
    <text evidence="1">The sequence shown here is derived from an EMBL/GenBank/DDBJ whole genome shotgun (WGS) entry which is preliminary data.</text>
</comment>
<evidence type="ECO:0000313" key="2">
    <source>
        <dbReference type="Proteomes" id="UP000028725"/>
    </source>
</evidence>
<protein>
    <submittedName>
        <fullName evidence="1">Uncharacterized protein</fullName>
    </submittedName>
</protein>
<dbReference type="RefSeq" id="WP_044185766.1">
    <property type="nucleotide sequence ID" value="NZ_JMCB01000003.1"/>
</dbReference>
<reference evidence="1 2" key="1">
    <citation type="submission" date="2014-04" db="EMBL/GenBank/DDBJ databases">
        <title>Genome assembly of Hyalangium minutum DSM 14724.</title>
        <authorList>
            <person name="Sharma G."/>
            <person name="Subramanian S."/>
        </authorList>
    </citation>
    <scope>NUCLEOTIDE SEQUENCE [LARGE SCALE GENOMIC DNA]</scope>
    <source>
        <strain evidence="1 2">DSM 14724</strain>
    </source>
</reference>
<proteinExistence type="predicted"/>
<gene>
    <name evidence="1" type="ORF">DB31_5611</name>
</gene>
<evidence type="ECO:0000313" key="1">
    <source>
        <dbReference type="EMBL" id="KFE70569.1"/>
    </source>
</evidence>
<dbReference type="AlphaFoldDB" id="A0A085WSA6"/>
<dbReference type="EMBL" id="JMCB01000003">
    <property type="protein sequence ID" value="KFE70569.1"/>
    <property type="molecule type" value="Genomic_DNA"/>
</dbReference>